<accession>A0A1D8UUB5</accession>
<sequence>MIDPQEPLCRALIAELTTPTDPRVTRFVEGMVGAHRPLGVLFYGSGLREFDPSGILDFYIVLETLSDWPASPLERMANRFLPPNVRYVEQAIDGVTLRAKVAFIGIAQFEALTSPRALDTTIWARFCQPVRLAWVRDSAAADRLLGAVRQSVLTAAGWAAFLGTGSAIPIAWWRALFSATYAAELRVEKPGRGKALMAGQEERFAALLPLAWEAAGLKFTREGEALRPILTSCQSARARKRWEKIARRGRWLNVARLLKGAFTFEGGASYLAWKIERHNGLKLNLSPFEAKHPLLCLPWLLWRARSVLRPPAV</sequence>
<dbReference type="eggNOG" id="COG3153">
    <property type="taxonomic scope" value="Bacteria"/>
</dbReference>
<name>A0A1D8UUB5_9PROT</name>
<evidence type="ECO:0000313" key="2">
    <source>
        <dbReference type="Proteomes" id="UP000179145"/>
    </source>
</evidence>
<keyword evidence="2" id="KW-1185">Reference proteome</keyword>
<gene>
    <name evidence="1" type="ORF">A0U89_08870</name>
</gene>
<dbReference type="OrthoDB" id="7340718at2"/>
<organism evidence="1 2">
    <name type="scientific">Kozakia baliensis</name>
    <dbReference type="NCBI Taxonomy" id="153496"/>
    <lineage>
        <taxon>Bacteria</taxon>
        <taxon>Pseudomonadati</taxon>
        <taxon>Pseudomonadota</taxon>
        <taxon>Alphaproteobacteria</taxon>
        <taxon>Acetobacterales</taxon>
        <taxon>Acetobacteraceae</taxon>
        <taxon>Kozakia</taxon>
    </lineage>
</organism>
<dbReference type="EMBL" id="CP014674">
    <property type="protein sequence ID" value="AOX17225.1"/>
    <property type="molecule type" value="Genomic_DNA"/>
</dbReference>
<proteinExistence type="predicted"/>
<protein>
    <submittedName>
        <fullName evidence="1">Uncharacterized protein</fullName>
    </submittedName>
</protein>
<evidence type="ECO:0000313" key="1">
    <source>
        <dbReference type="EMBL" id="AOX17225.1"/>
    </source>
</evidence>
<dbReference type="STRING" id="153496.A0U89_08870"/>
<dbReference type="KEGG" id="kba:A0U89_08870"/>
<dbReference type="AlphaFoldDB" id="A0A1D8UUB5"/>
<dbReference type="Proteomes" id="UP000179145">
    <property type="component" value="Chromosome"/>
</dbReference>
<dbReference type="RefSeq" id="WP_070402876.1">
    <property type="nucleotide sequence ID" value="NZ_BJVW01000001.1"/>
</dbReference>
<reference evidence="1 2" key="1">
    <citation type="journal article" date="2016" name="Microb. Cell Fact.">
        <title>Dissection of exopolysaccharide biosynthesis in Kozakia baliensis.</title>
        <authorList>
            <person name="Brandt J.U."/>
            <person name="Jakob F."/>
            <person name="Behr J."/>
            <person name="Geissler A.J."/>
            <person name="Vogel R.F."/>
        </authorList>
    </citation>
    <scope>NUCLEOTIDE SEQUENCE [LARGE SCALE GENOMIC DNA]</scope>
    <source>
        <strain evidence="1 2">DSM 14400</strain>
    </source>
</reference>